<dbReference type="Pfam" id="PF01557">
    <property type="entry name" value="FAA_hydrolase"/>
    <property type="match status" value="1"/>
</dbReference>
<dbReference type="Gene3D" id="3.90.850.10">
    <property type="entry name" value="Fumarylacetoacetase-like, C-terminal domain"/>
    <property type="match status" value="2"/>
</dbReference>
<comment type="catalytic activity">
    <reaction evidence="1 15">
        <text>4-fumarylacetoacetate + H2O = acetoacetate + fumarate + H(+)</text>
        <dbReference type="Rhea" id="RHEA:10244"/>
        <dbReference type="ChEBI" id="CHEBI:13705"/>
        <dbReference type="ChEBI" id="CHEBI:15377"/>
        <dbReference type="ChEBI" id="CHEBI:15378"/>
        <dbReference type="ChEBI" id="CHEBI:18034"/>
        <dbReference type="ChEBI" id="CHEBI:29806"/>
        <dbReference type="EC" id="3.7.1.2"/>
    </reaction>
</comment>
<feature type="binding site" evidence="14">
    <location>
        <position position="206"/>
    </location>
    <ligand>
        <name>Ca(2+)</name>
        <dbReference type="ChEBI" id="CHEBI:29108"/>
    </ligand>
</feature>
<evidence type="ECO:0000256" key="13">
    <source>
        <dbReference type="PIRSR" id="PIRSR605959-2"/>
    </source>
</evidence>
<comment type="similarity">
    <text evidence="3 15">Belongs to the FAH family.</text>
</comment>
<evidence type="ECO:0000259" key="16">
    <source>
        <dbReference type="Pfam" id="PF01557"/>
    </source>
</evidence>
<reference evidence="18 19" key="1">
    <citation type="journal article" date="2023" name="BMC Biol.">
        <title>The compact genome of the sponge Oopsacas minuta (Hexactinellida) is lacking key metazoan core genes.</title>
        <authorList>
            <person name="Santini S."/>
            <person name="Schenkelaars Q."/>
            <person name="Jourda C."/>
            <person name="Duchesne M."/>
            <person name="Belahbib H."/>
            <person name="Rocher C."/>
            <person name="Selva M."/>
            <person name="Riesgo A."/>
            <person name="Vervoort M."/>
            <person name="Leys S.P."/>
            <person name="Kodjabachian L."/>
            <person name="Le Bivic A."/>
            <person name="Borchiellini C."/>
            <person name="Claverie J.M."/>
            <person name="Renard E."/>
        </authorList>
    </citation>
    <scope>NUCLEOTIDE SEQUENCE [LARGE SCALE GENOMIC DNA]</scope>
    <source>
        <strain evidence="18">SPO-2</strain>
    </source>
</reference>
<dbReference type="InterPro" id="IPR005959">
    <property type="entry name" value="Fumarylacetoacetase"/>
</dbReference>
<protein>
    <recommendedName>
        <fullName evidence="5 15">Fumarylacetoacetase</fullName>
        <ecNumber evidence="4 15">3.7.1.2</ecNumber>
    </recommendedName>
    <alternativeName>
        <fullName evidence="15">Fumarylacetoacetate hydrolase</fullName>
    </alternativeName>
</protein>
<sequence>MAASLKCFIEGSDKTDFPIQNLPFGVFSTATDTTHRIGVAIGEYVLDLSKISHLFTGPILSKSQAVFTSNVLNGFMGLGKPAWTEARATLQALLSGSDNRLESADDLRKIAVLSQRDVTMHLPANIGDYTDFYSSKEHATNVGTMFRGPDNALMPNWLHLPVGYHGRSSSVVISGTPIRRPQGQTKPNEAEPPVFGPCKLMDFELEMAFFVGPGNNQGPFNAKNFGTSISPWVVTIDALMPFLCNNPEQKDPKPLPYLLHSDPFSFNINLEVAIKGDNMDKPSTVCRSNFNYLYWSMKQQLAHHSITGCNMRPGDLLASGTISGSTPDSLGSMLELCWKGTRTVKLTDTEERKFLKDGDEVVMTGYCQGGGYRVGFGECRGTVLPSIQLK</sequence>
<evidence type="ECO:0000256" key="4">
    <source>
        <dbReference type="ARBA" id="ARBA00012094"/>
    </source>
</evidence>
<evidence type="ECO:0000256" key="1">
    <source>
        <dbReference type="ARBA" id="ARBA00000353"/>
    </source>
</evidence>
<keyword evidence="19" id="KW-1185">Reference proteome</keyword>
<evidence type="ECO:0000256" key="14">
    <source>
        <dbReference type="PIRSR" id="PIRSR605959-3"/>
    </source>
</evidence>
<dbReference type="PANTHER" id="PTHR43069:SF2">
    <property type="entry name" value="FUMARYLACETOACETASE"/>
    <property type="match status" value="1"/>
</dbReference>
<dbReference type="GO" id="GO:0006559">
    <property type="term" value="P:L-phenylalanine catabolic process"/>
    <property type="evidence" value="ECO:0007669"/>
    <property type="project" value="UniProtKB-UniRule"/>
</dbReference>
<keyword evidence="6 14" id="KW-0479">Metal-binding</keyword>
<evidence type="ECO:0000256" key="2">
    <source>
        <dbReference type="ARBA" id="ARBA00004782"/>
    </source>
</evidence>
<comment type="caution">
    <text evidence="18">The sequence shown here is derived from an EMBL/GenBank/DDBJ whole genome shotgun (WGS) entry which is preliminary data.</text>
</comment>
<keyword evidence="11 15" id="KW-0585">Phenylalanine catabolism</keyword>
<evidence type="ECO:0000259" key="17">
    <source>
        <dbReference type="Pfam" id="PF09298"/>
    </source>
</evidence>
<feature type="active site" description="Proton acceptor" evidence="12">
    <location>
        <position position="138"/>
    </location>
</feature>
<dbReference type="SUPFAM" id="SSF56529">
    <property type="entry name" value="FAH"/>
    <property type="match status" value="1"/>
</dbReference>
<dbReference type="FunFam" id="2.30.30.230:FF:000001">
    <property type="entry name" value="Fumarylacetoacetase"/>
    <property type="match status" value="1"/>
</dbReference>
<evidence type="ECO:0000256" key="7">
    <source>
        <dbReference type="ARBA" id="ARBA00022801"/>
    </source>
</evidence>
<dbReference type="EMBL" id="JAKMXF010000110">
    <property type="protein sequence ID" value="KAI6657883.1"/>
    <property type="molecule type" value="Genomic_DNA"/>
</dbReference>
<evidence type="ECO:0000256" key="11">
    <source>
        <dbReference type="ARBA" id="ARBA00023232"/>
    </source>
</evidence>
<dbReference type="GO" id="GO:0046872">
    <property type="term" value="F:metal ion binding"/>
    <property type="evidence" value="ECO:0007669"/>
    <property type="project" value="UniProtKB-UniRule"/>
</dbReference>
<evidence type="ECO:0000256" key="8">
    <source>
        <dbReference type="ARBA" id="ARBA00022837"/>
    </source>
</evidence>
<dbReference type="AlphaFoldDB" id="A0AAV7K9G5"/>
<evidence type="ECO:0000313" key="19">
    <source>
        <dbReference type="Proteomes" id="UP001165289"/>
    </source>
</evidence>
<feature type="binding site" evidence="14">
    <location>
        <position position="227"/>
    </location>
    <ligand>
        <name>Mg(2+)</name>
        <dbReference type="ChEBI" id="CHEBI:18420"/>
    </ligand>
</feature>
<organism evidence="18 19">
    <name type="scientific">Oopsacas minuta</name>
    <dbReference type="NCBI Taxonomy" id="111878"/>
    <lineage>
        <taxon>Eukaryota</taxon>
        <taxon>Metazoa</taxon>
        <taxon>Porifera</taxon>
        <taxon>Hexactinellida</taxon>
        <taxon>Hexasterophora</taxon>
        <taxon>Lyssacinosida</taxon>
        <taxon>Leucopsacidae</taxon>
        <taxon>Oopsacas</taxon>
    </lineage>
</organism>
<gene>
    <name evidence="18" type="ORF">LOD99_15601</name>
</gene>
<comment type="cofactor">
    <cofactor evidence="15">
        <name>Mg(2+)</name>
        <dbReference type="ChEBI" id="CHEBI:18420"/>
    </cofactor>
    <cofactor evidence="15">
        <name>Ca(2+)</name>
        <dbReference type="ChEBI" id="CHEBI:29108"/>
    </cofactor>
</comment>
<dbReference type="GO" id="GO:0006572">
    <property type="term" value="P:L-tyrosine catabolic process"/>
    <property type="evidence" value="ECO:0007669"/>
    <property type="project" value="UniProtKB-UniRule"/>
</dbReference>
<feature type="binding site" evidence="14">
    <location>
        <position position="131"/>
    </location>
    <ligand>
        <name>Ca(2+)</name>
        <dbReference type="ChEBI" id="CHEBI:29108"/>
    </ligand>
</feature>
<accession>A0AAV7K9G5</accession>
<evidence type="ECO:0000256" key="3">
    <source>
        <dbReference type="ARBA" id="ARBA00010211"/>
    </source>
</evidence>
<dbReference type="GO" id="GO:0004334">
    <property type="term" value="F:fumarylacetoacetase activity"/>
    <property type="evidence" value="ECO:0007669"/>
    <property type="project" value="UniProtKB-UniRule"/>
</dbReference>
<dbReference type="InterPro" id="IPR036462">
    <property type="entry name" value="Fumarylacetoacetase_N_sf"/>
</dbReference>
<dbReference type="EC" id="3.7.1.2" evidence="4 15"/>
<evidence type="ECO:0000313" key="18">
    <source>
        <dbReference type="EMBL" id="KAI6657883.1"/>
    </source>
</evidence>
<evidence type="ECO:0000256" key="9">
    <source>
        <dbReference type="ARBA" id="ARBA00022842"/>
    </source>
</evidence>
<feature type="domain" description="Fumarylacetoacetase-like C-terminal" evidence="16">
    <location>
        <begin position="218"/>
        <end position="383"/>
    </location>
</feature>
<feature type="binding site" evidence="13">
    <location>
        <position position="133"/>
    </location>
    <ligand>
        <name>substrate</name>
    </ligand>
</feature>
<dbReference type="Proteomes" id="UP001165289">
    <property type="component" value="Unassembled WGS sequence"/>
</dbReference>
<dbReference type="SUPFAM" id="SSF63433">
    <property type="entry name" value="Fumarylacetoacetate hydrolase, FAH, N-terminal domain"/>
    <property type="match status" value="1"/>
</dbReference>
<dbReference type="GO" id="GO:1902000">
    <property type="term" value="P:homogentisate catabolic process"/>
    <property type="evidence" value="ECO:0007669"/>
    <property type="project" value="TreeGrafter"/>
</dbReference>
<feature type="binding site" evidence="14">
    <location>
        <position position="204"/>
    </location>
    <ligand>
        <name>Ca(2+)</name>
        <dbReference type="ChEBI" id="CHEBI:29108"/>
    </ligand>
</feature>
<dbReference type="InterPro" id="IPR036663">
    <property type="entry name" value="Fumarylacetoacetase_C_sf"/>
</dbReference>
<feature type="binding site" evidence="14">
    <location>
        <position position="223"/>
    </location>
    <ligand>
        <name>Mg(2+)</name>
        <dbReference type="ChEBI" id="CHEBI:18420"/>
    </ligand>
</feature>
<dbReference type="Pfam" id="PF09298">
    <property type="entry name" value="FAA_hydrolase_N"/>
    <property type="match status" value="1"/>
</dbReference>
<dbReference type="PANTHER" id="PTHR43069">
    <property type="entry name" value="FUMARYLACETOACETASE"/>
    <property type="match status" value="1"/>
</dbReference>
<proteinExistence type="inferred from homology"/>
<feature type="binding site" evidence="13">
    <location>
        <position position="321"/>
    </location>
    <ligand>
        <name>substrate</name>
    </ligand>
</feature>
<keyword evidence="8 14" id="KW-0106">Calcium</keyword>
<evidence type="ECO:0000256" key="10">
    <source>
        <dbReference type="ARBA" id="ARBA00022878"/>
    </source>
</evidence>
<evidence type="ECO:0000256" key="5">
    <source>
        <dbReference type="ARBA" id="ARBA00014741"/>
    </source>
</evidence>
<dbReference type="InterPro" id="IPR015377">
    <property type="entry name" value="Fumarylacetoacetase_N"/>
</dbReference>
<keyword evidence="9 14" id="KW-0460">Magnesium</keyword>
<dbReference type="InterPro" id="IPR011234">
    <property type="entry name" value="Fumarylacetoacetase-like_C"/>
</dbReference>
<evidence type="ECO:0000256" key="12">
    <source>
        <dbReference type="PIRSR" id="PIRSR605959-1"/>
    </source>
</evidence>
<comment type="pathway">
    <text evidence="2 15">Amino-acid degradation; L-phenylalanine degradation; acetoacetate and fumarate from L-phenylalanine: step 6/6.</text>
</comment>
<dbReference type="Gene3D" id="2.30.30.230">
    <property type="entry name" value="Fumarylacetoacetase, N-terminal domain"/>
    <property type="match status" value="1"/>
</dbReference>
<keyword evidence="7 15" id="KW-0378">Hydrolase</keyword>
<evidence type="ECO:0000256" key="6">
    <source>
        <dbReference type="ARBA" id="ARBA00022723"/>
    </source>
</evidence>
<feature type="binding site" evidence="13">
    <location>
        <position position="147"/>
    </location>
    <ligand>
        <name>substrate</name>
    </ligand>
</feature>
<feature type="domain" description="Fumarylacetoacetase N-terminal" evidence="17">
    <location>
        <begin position="20"/>
        <end position="123"/>
    </location>
</feature>
<name>A0AAV7K9G5_9METZ</name>
<keyword evidence="10 15" id="KW-0828">Tyrosine catabolism</keyword>
<evidence type="ECO:0000256" key="15">
    <source>
        <dbReference type="RuleBase" id="RU366008"/>
    </source>
</evidence>